<dbReference type="SUPFAM" id="SSF50022">
    <property type="entry name" value="ISP domain"/>
    <property type="match status" value="1"/>
</dbReference>
<dbReference type="RefSeq" id="WP_226765904.1">
    <property type="nucleotide sequence ID" value="NZ_BAAAEO010000001.1"/>
</dbReference>
<keyword evidence="4" id="KW-0408">Iron</keyword>
<dbReference type="Pfam" id="PF13806">
    <property type="entry name" value="Rieske_2"/>
    <property type="match status" value="1"/>
</dbReference>
<evidence type="ECO:0000313" key="8">
    <source>
        <dbReference type="EMBL" id="GAA0537503.1"/>
    </source>
</evidence>
<dbReference type="EMBL" id="BAAAEO010000001">
    <property type="protein sequence ID" value="GAA0537503.1"/>
    <property type="molecule type" value="Genomic_DNA"/>
</dbReference>
<organism evidence="8 9">
    <name type="scientific">Rheinheimera aquimaris</name>
    <dbReference type="NCBI Taxonomy" id="412437"/>
    <lineage>
        <taxon>Bacteria</taxon>
        <taxon>Pseudomonadati</taxon>
        <taxon>Pseudomonadota</taxon>
        <taxon>Gammaproteobacteria</taxon>
        <taxon>Chromatiales</taxon>
        <taxon>Chromatiaceae</taxon>
        <taxon>Rheinheimera</taxon>
    </lineage>
</organism>
<comment type="caution">
    <text evidence="8">The sequence shown here is derived from an EMBL/GenBank/DDBJ whole genome shotgun (WGS) entry which is preliminary data.</text>
</comment>
<evidence type="ECO:0000256" key="5">
    <source>
        <dbReference type="ARBA" id="ARBA00023014"/>
    </source>
</evidence>
<evidence type="ECO:0000256" key="6">
    <source>
        <dbReference type="ARBA" id="ARBA00023063"/>
    </source>
</evidence>
<accession>A0ABP3NA32</accession>
<keyword evidence="2" id="KW-0479">Metal-binding</keyword>
<evidence type="ECO:0000256" key="3">
    <source>
        <dbReference type="ARBA" id="ARBA00023002"/>
    </source>
</evidence>
<dbReference type="InterPro" id="IPR017941">
    <property type="entry name" value="Rieske_2Fe-2S"/>
</dbReference>
<sequence length="126" mass="13794">MSQLAYVTDTYNAAHSNGIVLCQQTDLVPFSGVAARFGQLAIALFYLPGTDIELYAVSHIDPVSQAPIIAHGLVGESNGEFYVAAPLHKQQYRLSDGLCLSDSSLKLRVFTVKLQQDQVWLLPPME</sequence>
<dbReference type="Proteomes" id="UP001501169">
    <property type="component" value="Unassembled WGS sequence"/>
</dbReference>
<keyword evidence="9" id="KW-1185">Reference proteome</keyword>
<dbReference type="PROSITE" id="PS51300">
    <property type="entry name" value="NIRD"/>
    <property type="match status" value="1"/>
</dbReference>
<feature type="domain" description="Rieske" evidence="7">
    <location>
        <begin position="19"/>
        <end position="121"/>
    </location>
</feature>
<dbReference type="PANTHER" id="PTHR40562">
    <property type="match status" value="1"/>
</dbReference>
<keyword evidence="6" id="KW-0534">Nitrate assimilation</keyword>
<evidence type="ECO:0000256" key="4">
    <source>
        <dbReference type="ARBA" id="ARBA00023004"/>
    </source>
</evidence>
<dbReference type="PANTHER" id="PTHR40562:SF1">
    <property type="entry name" value="NITRITE REDUCTASE (NADH) SMALL SUBUNIT"/>
    <property type="match status" value="1"/>
</dbReference>
<name>A0ABP3NA32_9GAMM</name>
<keyword evidence="3" id="KW-0560">Oxidoreductase</keyword>
<dbReference type="InterPro" id="IPR036922">
    <property type="entry name" value="Rieske_2Fe-2S_sf"/>
</dbReference>
<dbReference type="InterPro" id="IPR017881">
    <property type="entry name" value="NirD"/>
</dbReference>
<evidence type="ECO:0000259" key="7">
    <source>
        <dbReference type="PROSITE" id="PS51296"/>
    </source>
</evidence>
<keyword evidence="1" id="KW-0001">2Fe-2S</keyword>
<protein>
    <recommendedName>
        <fullName evidence="7">Rieske domain-containing protein</fullName>
    </recommendedName>
</protein>
<evidence type="ECO:0000256" key="2">
    <source>
        <dbReference type="ARBA" id="ARBA00022723"/>
    </source>
</evidence>
<proteinExistence type="predicted"/>
<evidence type="ECO:0000256" key="1">
    <source>
        <dbReference type="ARBA" id="ARBA00022714"/>
    </source>
</evidence>
<keyword evidence="5" id="KW-0411">Iron-sulfur</keyword>
<dbReference type="PROSITE" id="PS51296">
    <property type="entry name" value="RIESKE"/>
    <property type="match status" value="1"/>
</dbReference>
<gene>
    <name evidence="8" type="ORF">GCM10009098_01190</name>
</gene>
<reference evidence="9" key="1">
    <citation type="journal article" date="2019" name="Int. J. Syst. Evol. Microbiol.">
        <title>The Global Catalogue of Microorganisms (GCM) 10K type strain sequencing project: providing services to taxonomists for standard genome sequencing and annotation.</title>
        <authorList>
            <consortium name="The Broad Institute Genomics Platform"/>
            <consortium name="The Broad Institute Genome Sequencing Center for Infectious Disease"/>
            <person name="Wu L."/>
            <person name="Ma J."/>
        </authorList>
    </citation>
    <scope>NUCLEOTIDE SEQUENCE [LARGE SCALE GENOMIC DNA]</scope>
    <source>
        <strain evidence="9">JCM 14331</strain>
    </source>
</reference>
<dbReference type="Gene3D" id="2.102.10.10">
    <property type="entry name" value="Rieske [2Fe-2S] iron-sulphur domain"/>
    <property type="match status" value="1"/>
</dbReference>
<dbReference type="InterPro" id="IPR012748">
    <property type="entry name" value="Rieske-like_NirD"/>
</dbReference>
<dbReference type="NCBIfam" id="TIGR02378">
    <property type="entry name" value="nirD_assim_sml"/>
    <property type="match status" value="1"/>
</dbReference>
<evidence type="ECO:0000313" key="9">
    <source>
        <dbReference type="Proteomes" id="UP001501169"/>
    </source>
</evidence>